<feature type="transmembrane region" description="Helical" evidence="2">
    <location>
        <begin position="106"/>
        <end position="127"/>
    </location>
</feature>
<accession>A0ABN1H3T2</accession>
<evidence type="ECO:0000313" key="4">
    <source>
        <dbReference type="Proteomes" id="UP001500957"/>
    </source>
</evidence>
<organism evidence="3 4">
    <name type="scientific">Sporichthya brevicatena</name>
    <dbReference type="NCBI Taxonomy" id="171442"/>
    <lineage>
        <taxon>Bacteria</taxon>
        <taxon>Bacillati</taxon>
        <taxon>Actinomycetota</taxon>
        <taxon>Actinomycetes</taxon>
        <taxon>Sporichthyales</taxon>
        <taxon>Sporichthyaceae</taxon>
        <taxon>Sporichthya</taxon>
    </lineage>
</organism>
<proteinExistence type="predicted"/>
<feature type="transmembrane region" description="Helical" evidence="2">
    <location>
        <begin position="164"/>
        <end position="186"/>
    </location>
</feature>
<evidence type="ECO:0000256" key="2">
    <source>
        <dbReference type="SAM" id="Phobius"/>
    </source>
</evidence>
<evidence type="ECO:0008006" key="5">
    <source>
        <dbReference type="Google" id="ProtNLM"/>
    </source>
</evidence>
<keyword evidence="2" id="KW-0812">Transmembrane</keyword>
<dbReference type="RefSeq" id="WP_344607079.1">
    <property type="nucleotide sequence ID" value="NZ_BAAAHE010000031.1"/>
</dbReference>
<name>A0ABN1H3T2_9ACTN</name>
<dbReference type="EMBL" id="BAAAHE010000031">
    <property type="protein sequence ID" value="GAA0628260.1"/>
    <property type="molecule type" value="Genomic_DNA"/>
</dbReference>
<sequence>MADCAPLDVFCQARSALGSAVSGVVESAFEAMCRQFAEAGAAVLKAVADAFLTASTIDLAKSGIDRVLLVTTAIGTSVAVLLLLAQVIRTGFTMRGEYLAQGLIGVLKAGLATACVASVAALLLVVADEISVMIMEETFGSTEAFSERFANAVTLTSFSNGGPALPAALLLIFGLIAVIVGAILFGEMLFRHAAIVVIVAVSPIAAAGMVAGSTAAWWRKLVTAGVQLIFLKPLIVLVFAVGFGVAGESDDVLGVLAGLATLLMAAFAWPALARMCTWTSSHIGEAGGLTSFAGGMLGARAAQMPGRVMSVQSRGSAFDSDRATIARNHAGIDARLAAVPRQGGGPSLAPMGAAGAVAAGAAAMGSYAGSRIPRAGGIDTASGPGFGAPPSPTPSANATNPTERYDPGPHPPARSAGPNQPDLGERP</sequence>
<keyword evidence="4" id="KW-1185">Reference proteome</keyword>
<protein>
    <recommendedName>
        <fullName evidence="5">TrbL/VirB6 plasmid conjugal transfer protein</fullName>
    </recommendedName>
</protein>
<feature type="transmembrane region" description="Helical" evidence="2">
    <location>
        <begin position="193"/>
        <end position="218"/>
    </location>
</feature>
<keyword evidence="2" id="KW-1133">Transmembrane helix</keyword>
<evidence type="ECO:0000256" key="1">
    <source>
        <dbReference type="SAM" id="MobiDB-lite"/>
    </source>
</evidence>
<feature type="transmembrane region" description="Helical" evidence="2">
    <location>
        <begin position="67"/>
        <end position="85"/>
    </location>
</feature>
<feature type="region of interest" description="Disordered" evidence="1">
    <location>
        <begin position="376"/>
        <end position="427"/>
    </location>
</feature>
<reference evidence="3 4" key="1">
    <citation type="journal article" date="2019" name="Int. J. Syst. Evol. Microbiol.">
        <title>The Global Catalogue of Microorganisms (GCM) 10K type strain sequencing project: providing services to taxonomists for standard genome sequencing and annotation.</title>
        <authorList>
            <consortium name="The Broad Institute Genomics Platform"/>
            <consortium name="The Broad Institute Genome Sequencing Center for Infectious Disease"/>
            <person name="Wu L."/>
            <person name="Ma J."/>
        </authorList>
    </citation>
    <scope>NUCLEOTIDE SEQUENCE [LARGE SCALE GENOMIC DNA]</scope>
    <source>
        <strain evidence="3 4">JCM 10671</strain>
    </source>
</reference>
<evidence type="ECO:0000313" key="3">
    <source>
        <dbReference type="EMBL" id="GAA0628260.1"/>
    </source>
</evidence>
<comment type="caution">
    <text evidence="3">The sequence shown here is derived from an EMBL/GenBank/DDBJ whole genome shotgun (WGS) entry which is preliminary data.</text>
</comment>
<keyword evidence="2" id="KW-0472">Membrane</keyword>
<gene>
    <name evidence="3" type="ORF">GCM10009547_34860</name>
</gene>
<feature type="transmembrane region" description="Helical" evidence="2">
    <location>
        <begin position="224"/>
        <end position="245"/>
    </location>
</feature>
<dbReference type="Proteomes" id="UP001500957">
    <property type="component" value="Unassembled WGS sequence"/>
</dbReference>
<feature type="transmembrane region" description="Helical" evidence="2">
    <location>
        <begin position="252"/>
        <end position="272"/>
    </location>
</feature>